<protein>
    <submittedName>
        <fullName evidence="4">Uncharacterized protein</fullName>
    </submittedName>
</protein>
<feature type="region of interest" description="Disordered" evidence="1">
    <location>
        <begin position="265"/>
        <end position="305"/>
    </location>
</feature>
<evidence type="ECO:0000313" key="5">
    <source>
        <dbReference type="Proteomes" id="UP000722485"/>
    </source>
</evidence>
<evidence type="ECO:0000313" key="4">
    <source>
        <dbReference type="EMBL" id="KAF7546947.1"/>
    </source>
</evidence>
<evidence type="ECO:0000256" key="2">
    <source>
        <dbReference type="SAM" id="Phobius"/>
    </source>
</evidence>
<reference evidence="4" key="1">
    <citation type="submission" date="2020-03" db="EMBL/GenBank/DDBJ databases">
        <title>Draft Genome Sequence of Cylindrodendrum hubeiense.</title>
        <authorList>
            <person name="Buettner E."/>
            <person name="Kellner H."/>
        </authorList>
    </citation>
    <scope>NUCLEOTIDE SEQUENCE</scope>
    <source>
        <strain evidence="4">IHI 201604</strain>
    </source>
</reference>
<gene>
    <name evidence="4" type="ORF">G7Z17_g8076</name>
</gene>
<feature type="region of interest" description="Disordered" evidence="1">
    <location>
        <begin position="169"/>
        <end position="199"/>
    </location>
</feature>
<dbReference type="AlphaFoldDB" id="A0A9P5H1V2"/>
<evidence type="ECO:0000256" key="3">
    <source>
        <dbReference type="SAM" id="SignalP"/>
    </source>
</evidence>
<keyword evidence="3" id="KW-0732">Signal</keyword>
<comment type="caution">
    <text evidence="4">The sequence shown here is derived from an EMBL/GenBank/DDBJ whole genome shotgun (WGS) entry which is preliminary data.</text>
</comment>
<keyword evidence="2" id="KW-0812">Transmembrane</keyword>
<evidence type="ECO:0000256" key="1">
    <source>
        <dbReference type="SAM" id="MobiDB-lite"/>
    </source>
</evidence>
<feature type="compositionally biased region" description="Low complexity" evidence="1">
    <location>
        <begin position="379"/>
        <end position="397"/>
    </location>
</feature>
<sequence>MRYSSRQLLLLAAASLTAAKPYPRDSLHDAGFSYLMPRACDSYCGADNQYCCESDEVCTTLDSVATCIADGSYVGAITTTWTETKTYTSTLMTLWDAAPEATAGVDCVPKNSAQEACGTICCAGWQTCAFTGQCSAKSGMEDGTTVVITSNGKVTTQYSAPYRVTGTTTVTTEGVRSDSTASETGTASTATATSDNDTIGAGGGTGSHLSAGAIAGIVIGTIAGVALLLLLCFCCIARGLWVAVFGKKKKEGSSERVDIVEERYSRHGSRPATVHSRRDSHKGWFGGGGGPSSAGSRREKKKESSGKKWLGIAGLAATLLALLNLRKEKKPASKASRSSRGSSRHSDSYYSYSDYSDPSSSSSGGRTHRTRRTRDSRASRASRASRGASYYSRSERP</sequence>
<proteinExistence type="predicted"/>
<keyword evidence="2" id="KW-0472">Membrane</keyword>
<feature type="compositionally biased region" description="Low complexity" evidence="1">
    <location>
        <begin position="348"/>
        <end position="365"/>
    </location>
</feature>
<name>A0A9P5H1V2_9HYPO</name>
<keyword evidence="5" id="KW-1185">Reference proteome</keyword>
<feature type="region of interest" description="Disordered" evidence="1">
    <location>
        <begin position="330"/>
        <end position="397"/>
    </location>
</feature>
<organism evidence="4 5">
    <name type="scientific">Cylindrodendrum hubeiense</name>
    <dbReference type="NCBI Taxonomy" id="595255"/>
    <lineage>
        <taxon>Eukaryota</taxon>
        <taxon>Fungi</taxon>
        <taxon>Dikarya</taxon>
        <taxon>Ascomycota</taxon>
        <taxon>Pezizomycotina</taxon>
        <taxon>Sordariomycetes</taxon>
        <taxon>Hypocreomycetidae</taxon>
        <taxon>Hypocreales</taxon>
        <taxon>Nectriaceae</taxon>
        <taxon>Cylindrodendrum</taxon>
    </lineage>
</organism>
<feature type="compositionally biased region" description="Low complexity" evidence="1">
    <location>
        <begin position="169"/>
        <end position="198"/>
    </location>
</feature>
<dbReference type="EMBL" id="JAANBB010000193">
    <property type="protein sequence ID" value="KAF7546947.1"/>
    <property type="molecule type" value="Genomic_DNA"/>
</dbReference>
<dbReference type="PANTHER" id="PTHR16861">
    <property type="entry name" value="GLYCOPROTEIN 38"/>
    <property type="match status" value="1"/>
</dbReference>
<feature type="signal peptide" evidence="3">
    <location>
        <begin position="1"/>
        <end position="19"/>
    </location>
</feature>
<accession>A0A9P5H1V2</accession>
<dbReference type="OrthoDB" id="5425848at2759"/>
<dbReference type="PANTHER" id="PTHR16861:SF10">
    <property type="entry name" value="MID2 DOMAIN-CONTAINING PROTEIN"/>
    <property type="match status" value="1"/>
</dbReference>
<dbReference type="Proteomes" id="UP000722485">
    <property type="component" value="Unassembled WGS sequence"/>
</dbReference>
<feature type="chain" id="PRO_5040220377" evidence="3">
    <location>
        <begin position="20"/>
        <end position="397"/>
    </location>
</feature>
<feature type="transmembrane region" description="Helical" evidence="2">
    <location>
        <begin position="214"/>
        <end position="241"/>
    </location>
</feature>
<keyword evidence="2" id="KW-1133">Transmembrane helix</keyword>